<dbReference type="PANTHER" id="PTHR37984">
    <property type="entry name" value="PROTEIN CBG26694"/>
    <property type="match status" value="1"/>
</dbReference>
<dbReference type="AlphaFoldDB" id="A0A9W6TAE9"/>
<gene>
    <name evidence="2" type="ORF">Plil01_000153500</name>
</gene>
<reference evidence="2" key="1">
    <citation type="submission" date="2023-04" db="EMBL/GenBank/DDBJ databases">
        <title>Phytophthora lilii NBRC 32176.</title>
        <authorList>
            <person name="Ichikawa N."/>
            <person name="Sato H."/>
            <person name="Tonouchi N."/>
        </authorList>
    </citation>
    <scope>NUCLEOTIDE SEQUENCE</scope>
    <source>
        <strain evidence="2">NBRC 32176</strain>
    </source>
</reference>
<evidence type="ECO:0000259" key="1">
    <source>
        <dbReference type="PROSITE" id="PS50994"/>
    </source>
</evidence>
<dbReference type="Pfam" id="PF00665">
    <property type="entry name" value="rve"/>
    <property type="match status" value="1"/>
</dbReference>
<dbReference type="SUPFAM" id="SSF53098">
    <property type="entry name" value="Ribonuclease H-like"/>
    <property type="match status" value="1"/>
</dbReference>
<dbReference type="Proteomes" id="UP001165083">
    <property type="component" value="Unassembled WGS sequence"/>
</dbReference>
<organism evidence="2 3">
    <name type="scientific">Phytophthora lilii</name>
    <dbReference type="NCBI Taxonomy" id="2077276"/>
    <lineage>
        <taxon>Eukaryota</taxon>
        <taxon>Sar</taxon>
        <taxon>Stramenopiles</taxon>
        <taxon>Oomycota</taxon>
        <taxon>Peronosporomycetes</taxon>
        <taxon>Peronosporales</taxon>
        <taxon>Peronosporaceae</taxon>
        <taxon>Phytophthora</taxon>
    </lineage>
</organism>
<comment type="caution">
    <text evidence="2">The sequence shown here is derived from an EMBL/GenBank/DDBJ whole genome shotgun (WGS) entry which is preliminary data.</text>
</comment>
<dbReference type="InterPro" id="IPR036397">
    <property type="entry name" value="RNaseH_sf"/>
</dbReference>
<dbReference type="OrthoDB" id="78677at2759"/>
<dbReference type="InterPro" id="IPR050951">
    <property type="entry name" value="Retrovirus_Pol_polyprotein"/>
</dbReference>
<dbReference type="InterPro" id="IPR012337">
    <property type="entry name" value="RNaseH-like_sf"/>
</dbReference>
<accession>A0A9W6TAE9</accession>
<dbReference type="PANTHER" id="PTHR37984:SF5">
    <property type="entry name" value="PROTEIN NYNRIN-LIKE"/>
    <property type="match status" value="1"/>
</dbReference>
<dbReference type="Gene3D" id="3.30.420.10">
    <property type="entry name" value="Ribonuclease H-like superfamily/Ribonuclease H"/>
    <property type="match status" value="1"/>
</dbReference>
<dbReference type="EMBL" id="BSXW01000053">
    <property type="protein sequence ID" value="GMF10761.1"/>
    <property type="molecule type" value="Genomic_DNA"/>
</dbReference>
<keyword evidence="3" id="KW-1185">Reference proteome</keyword>
<dbReference type="GO" id="GO:0003676">
    <property type="term" value="F:nucleic acid binding"/>
    <property type="evidence" value="ECO:0007669"/>
    <property type="project" value="InterPro"/>
</dbReference>
<dbReference type="InterPro" id="IPR001584">
    <property type="entry name" value="Integrase_cat-core"/>
</dbReference>
<protein>
    <submittedName>
        <fullName evidence="2">Unnamed protein product</fullName>
    </submittedName>
</protein>
<feature type="domain" description="Integrase catalytic" evidence="1">
    <location>
        <begin position="127"/>
        <end position="288"/>
    </location>
</feature>
<sequence>MGYQYEIHGIAGDDNVWANLLSRWGLSFRTVCAIRQVPLPLSPQLEDNFVWPTMKTIFEVQNDATPPKDIKRSTKDLLLRDERGLNKSEVCVDQHGKDVDFFVRRCLHCASTLGGPPQPRPLGEAMHAEKPNKLIHWDFFFMGKSDTDQECVLVIKDDASKFVWLIRSKTADADTTFSALLDWFASFGVCRSWVSDQGTHFKNAVIEGMQHALGAHHHFTTARCRWANGTVEVVMRETLRCCSALLSEWRLRPREWSRVIKIVQLVLNNTPSPSLGGVASVTAMTGLSAMGPSDHIAIPGPVELATLAEI</sequence>
<evidence type="ECO:0000313" key="3">
    <source>
        <dbReference type="Proteomes" id="UP001165083"/>
    </source>
</evidence>
<name>A0A9W6TAE9_9STRA</name>
<proteinExistence type="predicted"/>
<dbReference type="PROSITE" id="PS50994">
    <property type="entry name" value="INTEGRASE"/>
    <property type="match status" value="1"/>
</dbReference>
<dbReference type="GO" id="GO:0015074">
    <property type="term" value="P:DNA integration"/>
    <property type="evidence" value="ECO:0007669"/>
    <property type="project" value="InterPro"/>
</dbReference>
<evidence type="ECO:0000313" key="2">
    <source>
        <dbReference type="EMBL" id="GMF10761.1"/>
    </source>
</evidence>